<feature type="domain" description="GTA TIM-barrel-like" evidence="2">
    <location>
        <begin position="424"/>
        <end position="728"/>
    </location>
</feature>
<organism evidence="5 6">
    <name type="scientific">Aquamicrobium segne</name>
    <dbReference type="NCBI Taxonomy" id="469547"/>
    <lineage>
        <taxon>Bacteria</taxon>
        <taxon>Pseudomonadati</taxon>
        <taxon>Pseudomonadota</taxon>
        <taxon>Alphaproteobacteria</taxon>
        <taxon>Hyphomicrobiales</taxon>
        <taxon>Phyllobacteriaceae</taxon>
        <taxon>Aquamicrobium</taxon>
    </lineage>
</organism>
<dbReference type="Pfam" id="PF13550">
    <property type="entry name" value="Phage-tail_3"/>
    <property type="match status" value="1"/>
</dbReference>
<feature type="region of interest" description="Disordered" evidence="1">
    <location>
        <begin position="646"/>
        <end position="666"/>
    </location>
</feature>
<sequence>MATILLQAAGAYLGGFLGTFGGAIGSAVGAMAGYVLDRGLINGTQRIEGPRLASARPFSAEEGASIPRLYGTARLGGTLIWATRFEERRSTRRQGKMGPKVTEYSYFANAAFLLCEGEIGGVRRIWADGREIDRETLELRVHTGSEIQPPDPLIEARQKAGNTPAYRGSAYVVIERMDLTPFGNRIPQLQFEVIKPVGALHKSVQAVALIPGATEYGLSTRPVTNRRRAGEQTYLNRNMLFAGTDIAASLDELQQTCPNLKHVALVVAWFGDDLRAGQCKLRPMTTTRQDGFSVNWQVSGLLRQTAAVVSTHDGGPAYGGTPSDRSVMEAIAEIRARGLKVTLNPFIMMDVPTDNTLADPYGDTKQAAYPWRGRISCYPGPLQPETADCTALSRAQVAAFCGSAQANQFSRSGNTISFSGGADWGYRRFILQYAHLAVAAGGVDAFLLGSELRGLTTLRDQTNAFPFVEQLATLAEDVRAVIGPQTQMTYAADWSEYFGHHPADGSGDVFFHLDPLWAHPAIDAVGIDNYMPLSDWRDADYAGGNPDGFAGPYDMHGLRAGIASGEGFDWYYPDNTARIDRAREEIHDGAYARPWVFRYKDILSWWANFHYDRPGGVENSTPTAWIPESKPVWFTELGCPAVDKGPNQPNAFPDPKSAESSTPYFSNEGRSDLAQSRFLEAHLSYWSPGGAGFQSAKNPLSPIYSERMVDPERIYLWAWDARPFPAFPQRVDLWSDGKHWSRGHWLNGRLSNPDIGALVAAILEDHGYGDAVIGEAGGSVSGYVIADPTTARAALEPLADLFDLSACEVGAKLIIEQAGAGKNPPFMVDELIVEDGVAVMETVRNPDHELPAEALLSFVDPANDYQVATVRRTRDGVQGSRQQMIYFPGVIEAGQAGALLDDWLRRIWHQRETTSFAIAQPNADILPGAIVQLPSSGASSSYIVTNIEDGVTRRVEARQIQVAIPAPWREAVLPGSLPAPILAGSPHVLFLDLPAALGGSAETEQFRIAAWQKPWRSQTVFASPESEGFVYRQAISRPAVLGHLLEPLPAGVEGRLTQGADIMVELFDADAQSVSLLQMLNGANVAAVRSATGAWEILQFRQADEVTAQKWRLSHLLRGQSGTTDAMLAGAPAEADFVLLDEAVVPAGLQTAEIGLELNWQVGPAAMEISDLHFVTEKHRGGLRAQMPLSPVHLKAKRRADDVHLSWIRRSRLDADSWEMPEIPLGESHEEYQVTIAIPDGDVVRTQVVNTQGWLYPQSLIVEDFGVMPSMLDLTVQQFGGPTGWGLARTSRLTII</sequence>
<name>A0ABW0GUR3_9HYPH</name>
<dbReference type="EMBL" id="JBHSLL010000012">
    <property type="protein sequence ID" value="MFC5385359.1"/>
    <property type="molecule type" value="Genomic_DNA"/>
</dbReference>
<dbReference type="Pfam" id="PF13547">
    <property type="entry name" value="GTA_TIM"/>
    <property type="match status" value="1"/>
</dbReference>
<feature type="domain" description="Tip attachment protein J" evidence="3">
    <location>
        <begin position="787"/>
        <end position="949"/>
    </location>
</feature>
<evidence type="ECO:0000313" key="6">
    <source>
        <dbReference type="Proteomes" id="UP001596016"/>
    </source>
</evidence>
<dbReference type="CDD" id="cd19607">
    <property type="entry name" value="GTA_TIM-barrel-like"/>
    <property type="match status" value="1"/>
</dbReference>
<dbReference type="SUPFAM" id="SSF51445">
    <property type="entry name" value="(Trans)glycosidases"/>
    <property type="match status" value="1"/>
</dbReference>
<reference evidence="6" key="1">
    <citation type="journal article" date="2019" name="Int. J. Syst. Evol. Microbiol.">
        <title>The Global Catalogue of Microorganisms (GCM) 10K type strain sequencing project: providing services to taxonomists for standard genome sequencing and annotation.</title>
        <authorList>
            <consortium name="The Broad Institute Genomics Platform"/>
            <consortium name="The Broad Institute Genome Sequencing Center for Infectious Disease"/>
            <person name="Wu L."/>
            <person name="Ma J."/>
        </authorList>
    </citation>
    <scope>NUCLEOTIDE SEQUENCE [LARGE SCALE GENOMIC DNA]</scope>
    <source>
        <strain evidence="6">CGMCC 4.1415</strain>
    </source>
</reference>
<protein>
    <submittedName>
        <fullName evidence="5">Glycoside hydrolase/phage tail family protein</fullName>
    </submittedName>
</protein>
<accession>A0ABW0GUR3</accession>
<dbReference type="InterPro" id="IPR017853">
    <property type="entry name" value="GH"/>
</dbReference>
<evidence type="ECO:0000313" key="5">
    <source>
        <dbReference type="EMBL" id="MFC5385359.1"/>
    </source>
</evidence>
<keyword evidence="6" id="KW-1185">Reference proteome</keyword>
<keyword evidence="5" id="KW-0378">Hydrolase</keyword>
<gene>
    <name evidence="5" type="ORF">ACFPLB_05175</name>
</gene>
<dbReference type="Gene3D" id="3.20.20.80">
    <property type="entry name" value="Glycosidases"/>
    <property type="match status" value="1"/>
</dbReference>
<evidence type="ECO:0000259" key="4">
    <source>
        <dbReference type="Pfam" id="PF23666"/>
    </source>
</evidence>
<dbReference type="InterPro" id="IPR056490">
    <property type="entry name" value="Rcc01698_C"/>
</dbReference>
<dbReference type="RefSeq" id="WP_378228281.1">
    <property type="nucleotide sequence ID" value="NZ_JBHSLL010000012.1"/>
</dbReference>
<dbReference type="InterPro" id="IPR025195">
    <property type="entry name" value="GTA_TIM_dom"/>
</dbReference>
<proteinExistence type="predicted"/>
<dbReference type="Proteomes" id="UP001596016">
    <property type="component" value="Unassembled WGS sequence"/>
</dbReference>
<evidence type="ECO:0000259" key="2">
    <source>
        <dbReference type="Pfam" id="PF13547"/>
    </source>
</evidence>
<evidence type="ECO:0000256" key="1">
    <source>
        <dbReference type="SAM" id="MobiDB-lite"/>
    </source>
</evidence>
<dbReference type="InterPro" id="IPR032876">
    <property type="entry name" value="J_dom"/>
</dbReference>
<comment type="caution">
    <text evidence="5">The sequence shown here is derived from an EMBL/GenBank/DDBJ whole genome shotgun (WGS) entry which is preliminary data.</text>
</comment>
<feature type="domain" description="Rcc01698-like C-terminal" evidence="4">
    <location>
        <begin position="1039"/>
        <end position="1138"/>
    </location>
</feature>
<dbReference type="GO" id="GO:0016787">
    <property type="term" value="F:hydrolase activity"/>
    <property type="evidence" value="ECO:0007669"/>
    <property type="project" value="UniProtKB-KW"/>
</dbReference>
<evidence type="ECO:0000259" key="3">
    <source>
        <dbReference type="Pfam" id="PF13550"/>
    </source>
</evidence>
<dbReference type="Pfam" id="PF23666">
    <property type="entry name" value="Rcc01698_C"/>
    <property type="match status" value="1"/>
</dbReference>